<dbReference type="PANTHER" id="PTHR31941:SF1">
    <property type="entry name" value="CYTOSKELETAL SIGNALING PROTEIN SLM1"/>
    <property type="match status" value="1"/>
</dbReference>
<dbReference type="PROSITE" id="PS50003">
    <property type="entry name" value="PH_DOMAIN"/>
    <property type="match status" value="1"/>
</dbReference>
<organism evidence="4 5">
    <name type="scientific">Hesseltinella vesiculosa</name>
    <dbReference type="NCBI Taxonomy" id="101127"/>
    <lineage>
        <taxon>Eukaryota</taxon>
        <taxon>Fungi</taxon>
        <taxon>Fungi incertae sedis</taxon>
        <taxon>Mucoromycota</taxon>
        <taxon>Mucoromycotina</taxon>
        <taxon>Mucoromycetes</taxon>
        <taxon>Mucorales</taxon>
        <taxon>Cunninghamellaceae</taxon>
        <taxon>Hesseltinella</taxon>
    </lineage>
</organism>
<name>A0A1X2GVE8_9FUNG</name>
<feature type="domain" description="PH" evidence="3">
    <location>
        <begin position="193"/>
        <end position="302"/>
    </location>
</feature>
<dbReference type="OrthoDB" id="5598057at2759"/>
<dbReference type="Pfam" id="PF20400">
    <property type="entry name" value="BAR_4"/>
    <property type="match status" value="1"/>
</dbReference>
<gene>
    <name evidence="4" type="ORF">DM01DRAFT_1403730</name>
</gene>
<dbReference type="InterPro" id="IPR046869">
    <property type="entry name" value="SLM1/RGC1-like_PH"/>
</dbReference>
<dbReference type="InterPro" id="IPR001849">
    <property type="entry name" value="PH_domain"/>
</dbReference>
<keyword evidence="5" id="KW-1185">Reference proteome</keyword>
<dbReference type="PANTHER" id="PTHR31941">
    <property type="entry name" value="CYTOSKELETAL SIGNALING PROTEIN SLM1"/>
    <property type="match status" value="1"/>
</dbReference>
<dbReference type="EMBL" id="MCGT01000002">
    <property type="protein sequence ID" value="ORX62011.1"/>
    <property type="molecule type" value="Genomic_DNA"/>
</dbReference>
<proteinExistence type="predicted"/>
<evidence type="ECO:0000313" key="5">
    <source>
        <dbReference type="Proteomes" id="UP000242146"/>
    </source>
</evidence>
<accession>A0A1X2GVE8</accession>
<dbReference type="SMART" id="SM00233">
    <property type="entry name" value="PH"/>
    <property type="match status" value="1"/>
</dbReference>
<dbReference type="Gene3D" id="2.30.29.30">
    <property type="entry name" value="Pleckstrin-homology domain (PH domain)/Phosphotyrosine-binding domain (PTB)"/>
    <property type="match status" value="1"/>
</dbReference>
<dbReference type="AlphaFoldDB" id="A0A1X2GVE8"/>
<dbReference type="InterPro" id="IPR046868">
    <property type="entry name" value="BAR_4"/>
</dbReference>
<dbReference type="SUPFAM" id="SSF50729">
    <property type="entry name" value="PH domain-like"/>
    <property type="match status" value="1"/>
</dbReference>
<feature type="region of interest" description="Disordered" evidence="2">
    <location>
        <begin position="336"/>
        <end position="365"/>
    </location>
</feature>
<keyword evidence="1" id="KW-0597">Phosphoprotein</keyword>
<evidence type="ECO:0000256" key="2">
    <source>
        <dbReference type="SAM" id="MobiDB-lite"/>
    </source>
</evidence>
<evidence type="ECO:0000259" key="3">
    <source>
        <dbReference type="PROSITE" id="PS50003"/>
    </source>
</evidence>
<dbReference type="Proteomes" id="UP000242146">
    <property type="component" value="Unassembled WGS sequence"/>
</dbReference>
<reference evidence="4 5" key="1">
    <citation type="submission" date="2016-07" db="EMBL/GenBank/DDBJ databases">
        <title>Pervasive Adenine N6-methylation of Active Genes in Fungi.</title>
        <authorList>
            <consortium name="DOE Joint Genome Institute"/>
            <person name="Mondo S.J."/>
            <person name="Dannebaum R.O."/>
            <person name="Kuo R.C."/>
            <person name="Labutti K."/>
            <person name="Haridas S."/>
            <person name="Kuo A."/>
            <person name="Salamov A."/>
            <person name="Ahrendt S.R."/>
            <person name="Lipzen A."/>
            <person name="Sullivan W."/>
            <person name="Andreopoulos W.B."/>
            <person name="Clum A."/>
            <person name="Lindquist E."/>
            <person name="Daum C."/>
            <person name="Ramamoorthy G.K."/>
            <person name="Gryganskyi A."/>
            <person name="Culley D."/>
            <person name="Magnuson J.K."/>
            <person name="James T.Y."/>
            <person name="O'Malley M.A."/>
            <person name="Stajich J.E."/>
            <person name="Spatafora J.W."/>
            <person name="Visel A."/>
            <person name="Grigoriev I.V."/>
        </authorList>
    </citation>
    <scope>NUCLEOTIDE SEQUENCE [LARGE SCALE GENOMIC DNA]</scope>
    <source>
        <strain evidence="4 5">NRRL 3301</strain>
    </source>
</reference>
<sequence>MIHHDYVNFLKASVVPSLINLKDDVKNFVQSIHKDPHLRSAILYDCRQNTDHMLLRLDQSARHAQHSPDSLSPQEDPTLLNLGVIQAFKTMFQDENTLQENVLQLQREVATVEQRIIGSLNVISKNWESYCVDHFVDDKEIVGKITDVMDAMPANADWNEFVRRNQFQLVNENAAYKSDKDMIYNNQSNPMCAPVKVNFLNRKQVMRGWNEGLYVLTPCGYMHGYKSAKHFETQPLHPETSIFLPNSTVTSTDEQAEDYCFQVTTGAKRTNKMHLGEKKFIFQANDAQDLANWYQAAAELSGRNACHEQFELEGVAPVMPGLGQAQQPRLLTHQEVPEEQAPTEQESDDDDSEYVQRAPGNLDRYEAPLGTASVLPSDMPSTSTAPVAPGIQARDERIAQAMPKSLVTPDPAGDAALAIPTEENTLDQQGLQRGSVEANVSDILDGQVPGDDAENPASANQSKKKSSKKRRN</sequence>
<dbReference type="STRING" id="101127.A0A1X2GVE8"/>
<feature type="region of interest" description="Disordered" evidence="2">
    <location>
        <begin position="424"/>
        <end position="472"/>
    </location>
</feature>
<dbReference type="Pfam" id="PF20399">
    <property type="entry name" value="PH_20"/>
    <property type="match status" value="1"/>
</dbReference>
<protein>
    <recommendedName>
        <fullName evidence="3">PH domain-containing protein</fullName>
    </recommendedName>
</protein>
<comment type="caution">
    <text evidence="4">The sequence shown here is derived from an EMBL/GenBank/DDBJ whole genome shotgun (WGS) entry which is preliminary data.</text>
</comment>
<feature type="compositionally biased region" description="Basic residues" evidence="2">
    <location>
        <begin position="462"/>
        <end position="472"/>
    </location>
</feature>
<evidence type="ECO:0000313" key="4">
    <source>
        <dbReference type="EMBL" id="ORX62011.1"/>
    </source>
</evidence>
<dbReference type="InterPro" id="IPR011993">
    <property type="entry name" value="PH-like_dom_sf"/>
</dbReference>
<evidence type="ECO:0000256" key="1">
    <source>
        <dbReference type="ARBA" id="ARBA00022553"/>
    </source>
</evidence>